<comment type="caution">
    <text evidence="2">The sequence shown here is derived from an EMBL/GenBank/DDBJ whole genome shotgun (WGS) entry which is preliminary data.</text>
</comment>
<feature type="region of interest" description="Disordered" evidence="1">
    <location>
        <begin position="170"/>
        <end position="209"/>
    </location>
</feature>
<organism evidence="2 3">
    <name type="scientific">Acropora cervicornis</name>
    <name type="common">Staghorn coral</name>
    <dbReference type="NCBI Taxonomy" id="6130"/>
    <lineage>
        <taxon>Eukaryota</taxon>
        <taxon>Metazoa</taxon>
        <taxon>Cnidaria</taxon>
        <taxon>Anthozoa</taxon>
        <taxon>Hexacorallia</taxon>
        <taxon>Scleractinia</taxon>
        <taxon>Astrocoeniina</taxon>
        <taxon>Acroporidae</taxon>
        <taxon>Acropora</taxon>
    </lineage>
</organism>
<keyword evidence="3" id="KW-1185">Reference proteome</keyword>
<evidence type="ECO:0000313" key="3">
    <source>
        <dbReference type="Proteomes" id="UP001249851"/>
    </source>
</evidence>
<reference evidence="2" key="2">
    <citation type="journal article" date="2023" name="Science">
        <title>Genomic signatures of disease resistance in endangered staghorn corals.</title>
        <authorList>
            <person name="Vollmer S.V."/>
            <person name="Selwyn J.D."/>
            <person name="Despard B.A."/>
            <person name="Roesel C.L."/>
        </authorList>
    </citation>
    <scope>NUCLEOTIDE SEQUENCE</scope>
    <source>
        <strain evidence="2">K2</strain>
    </source>
</reference>
<proteinExistence type="predicted"/>
<dbReference type="EMBL" id="JARQWQ010000096">
    <property type="protein sequence ID" value="KAK2551540.1"/>
    <property type="molecule type" value="Genomic_DNA"/>
</dbReference>
<protein>
    <submittedName>
        <fullName evidence="2">Uncharacterized protein</fullName>
    </submittedName>
</protein>
<reference evidence="2" key="1">
    <citation type="journal article" date="2023" name="G3 (Bethesda)">
        <title>Whole genome assembly and annotation of the endangered Caribbean coral Acropora cervicornis.</title>
        <authorList>
            <person name="Selwyn J.D."/>
            <person name="Vollmer S.V."/>
        </authorList>
    </citation>
    <scope>NUCLEOTIDE SEQUENCE</scope>
    <source>
        <strain evidence="2">K2</strain>
    </source>
</reference>
<sequence length="209" mass="24346">MVAKGLTQGFIVDESPDSERNQALYEKIKGILKKEHGGENCQWTDLQMEAQLYRYFKTIRERDHRLKQGKNEEHKEQCKRNRRVSTKLERHCSGFDVLKPSLSAKERMYCEEILFIDYMSSEESDYEEQEDPITGEKHRALVGYLTKKLPWERTMLANVKTKLDRAHRNTLTPHARQMAKSRHVGGVSERPAPEGPSWAVRLPQTNSSE</sequence>
<gene>
    <name evidence="2" type="ORF">P5673_027509</name>
</gene>
<evidence type="ECO:0000313" key="2">
    <source>
        <dbReference type="EMBL" id="KAK2551540.1"/>
    </source>
</evidence>
<dbReference type="AlphaFoldDB" id="A0AAD9UVX2"/>
<name>A0AAD9UVX2_ACRCE</name>
<dbReference type="Proteomes" id="UP001249851">
    <property type="component" value="Unassembled WGS sequence"/>
</dbReference>
<accession>A0AAD9UVX2</accession>
<evidence type="ECO:0000256" key="1">
    <source>
        <dbReference type="SAM" id="MobiDB-lite"/>
    </source>
</evidence>